<feature type="compositionally biased region" description="Low complexity" evidence="1">
    <location>
        <begin position="55"/>
        <end position="68"/>
    </location>
</feature>
<evidence type="ECO:0000313" key="2">
    <source>
        <dbReference type="EMBL" id="WIM70698.1"/>
    </source>
</evidence>
<gene>
    <name evidence="2" type="ORF">QP029_02390</name>
</gene>
<dbReference type="NCBIfam" id="NF033938">
    <property type="entry name" value="porH_2"/>
    <property type="match status" value="1"/>
</dbReference>
<feature type="region of interest" description="Disordered" evidence="1">
    <location>
        <begin position="45"/>
        <end position="68"/>
    </location>
</feature>
<accession>A0ABY8VR72</accession>
<dbReference type="Proteomes" id="UP001238805">
    <property type="component" value="Chromosome"/>
</dbReference>
<evidence type="ECO:0000256" key="1">
    <source>
        <dbReference type="SAM" id="MobiDB-lite"/>
    </source>
</evidence>
<protein>
    <submittedName>
        <fullName evidence="2">PorH family porin</fullName>
    </submittedName>
</protein>
<sequence>MDLATIGDLLGDFATFGKNIGPALQNWQDLVVTIVNGLDGGLSSAAEDTGDGIDSFSSVLSSGSSEAE</sequence>
<proteinExistence type="predicted"/>
<reference evidence="2 3" key="1">
    <citation type="submission" date="2023-05" db="EMBL/GenBank/DDBJ databases">
        <title>Corynebacterium suedekumii sp. nov. and Corynebacterium breve sp. nov. isolated from raw cow's milk.</title>
        <authorList>
            <person name="Baer M.K."/>
            <person name="Mehl L."/>
            <person name="Hellmuth R."/>
            <person name="Marke G."/>
            <person name="Lipski A."/>
        </authorList>
    </citation>
    <scope>NUCLEOTIDE SEQUENCE [LARGE SCALE GENOMIC DNA]</scope>
    <source>
        <strain evidence="2 3">LM112</strain>
    </source>
</reference>
<dbReference type="RefSeq" id="WP_284875278.1">
    <property type="nucleotide sequence ID" value="NZ_CP126970.1"/>
</dbReference>
<evidence type="ECO:0000313" key="3">
    <source>
        <dbReference type="Proteomes" id="UP001238805"/>
    </source>
</evidence>
<dbReference type="EMBL" id="CP126970">
    <property type="protein sequence ID" value="WIM70698.1"/>
    <property type="molecule type" value="Genomic_DNA"/>
</dbReference>
<keyword evidence="3" id="KW-1185">Reference proteome</keyword>
<name>A0ABY8VR72_9CORY</name>
<organism evidence="2 3">
    <name type="scientific">Corynebacterium suedekumii</name>
    <dbReference type="NCBI Taxonomy" id="3049801"/>
    <lineage>
        <taxon>Bacteria</taxon>
        <taxon>Bacillati</taxon>
        <taxon>Actinomycetota</taxon>
        <taxon>Actinomycetes</taxon>
        <taxon>Mycobacteriales</taxon>
        <taxon>Corynebacteriaceae</taxon>
        <taxon>Corynebacterium</taxon>
    </lineage>
</organism>